<evidence type="ECO:0000313" key="3">
    <source>
        <dbReference type="Proteomes" id="UP001055712"/>
    </source>
</evidence>
<feature type="region of interest" description="Disordered" evidence="1">
    <location>
        <begin position="55"/>
        <end position="81"/>
    </location>
</feature>
<keyword evidence="3" id="KW-1185">Reference proteome</keyword>
<reference evidence="2" key="1">
    <citation type="journal article" date="2019" name="Plant J.">
        <title>Chlorella vulgaris genome assembly and annotation reveals the molecular basis for metabolic acclimation to high light conditions.</title>
        <authorList>
            <person name="Cecchin M."/>
            <person name="Marcolungo L."/>
            <person name="Rossato M."/>
            <person name="Girolomoni L."/>
            <person name="Cosentino E."/>
            <person name="Cuine S."/>
            <person name="Li-Beisson Y."/>
            <person name="Delledonne M."/>
            <person name="Ballottari M."/>
        </authorList>
    </citation>
    <scope>NUCLEOTIDE SEQUENCE</scope>
    <source>
        <strain evidence="2">211/11P</strain>
    </source>
</reference>
<gene>
    <name evidence="2" type="ORF">D9Q98_000631</name>
</gene>
<comment type="caution">
    <text evidence="2">The sequence shown here is derived from an EMBL/GenBank/DDBJ whole genome shotgun (WGS) entry which is preliminary data.</text>
</comment>
<dbReference type="AlphaFoldDB" id="A0A9D4TZF8"/>
<evidence type="ECO:0000313" key="2">
    <source>
        <dbReference type="EMBL" id="KAI3438194.1"/>
    </source>
</evidence>
<proteinExistence type="predicted"/>
<organism evidence="2 3">
    <name type="scientific">Chlorella vulgaris</name>
    <name type="common">Green alga</name>
    <dbReference type="NCBI Taxonomy" id="3077"/>
    <lineage>
        <taxon>Eukaryota</taxon>
        <taxon>Viridiplantae</taxon>
        <taxon>Chlorophyta</taxon>
        <taxon>core chlorophytes</taxon>
        <taxon>Trebouxiophyceae</taxon>
        <taxon>Chlorellales</taxon>
        <taxon>Chlorellaceae</taxon>
        <taxon>Chlorella clade</taxon>
        <taxon>Chlorella</taxon>
    </lineage>
</organism>
<reference evidence="2" key="2">
    <citation type="submission" date="2020-11" db="EMBL/GenBank/DDBJ databases">
        <authorList>
            <person name="Cecchin M."/>
            <person name="Marcolungo L."/>
            <person name="Rossato M."/>
            <person name="Girolomoni L."/>
            <person name="Cosentino E."/>
            <person name="Cuine S."/>
            <person name="Li-Beisson Y."/>
            <person name="Delledonne M."/>
            <person name="Ballottari M."/>
        </authorList>
    </citation>
    <scope>NUCLEOTIDE SEQUENCE</scope>
    <source>
        <strain evidence="2">211/11P</strain>
        <tissue evidence="2">Whole cell</tissue>
    </source>
</reference>
<dbReference type="Proteomes" id="UP001055712">
    <property type="component" value="Unassembled WGS sequence"/>
</dbReference>
<evidence type="ECO:0000256" key="1">
    <source>
        <dbReference type="SAM" id="MobiDB-lite"/>
    </source>
</evidence>
<name>A0A9D4TZF8_CHLVU</name>
<protein>
    <submittedName>
        <fullName evidence="2">Uncharacterized protein</fullName>
    </submittedName>
</protein>
<dbReference type="EMBL" id="SIDB01000001">
    <property type="protein sequence ID" value="KAI3438194.1"/>
    <property type="molecule type" value="Genomic_DNA"/>
</dbReference>
<sequence length="161" mass="17511">MQGLRRGLIDGLRAAARVCNGATNSSSVDAVRFSAASAAQLSRWALPAALTSSPASAAAPHNRWSSTAAAPAVTAEGDDKAARLRAAPATRHQALKLHLKPQVSGRLEFKRNWQRKLQIKWNAQERKKCQAAATKKLHEKRLQQFKQRGEWAAAARQQAAE</sequence>
<accession>A0A9D4TZF8</accession>